<evidence type="ECO:0000313" key="10">
    <source>
        <dbReference type="EnsemblMetazoa" id="BGLB027440-PB"/>
    </source>
</evidence>
<keyword evidence="2 7" id="KW-0349">Heme</keyword>
<dbReference type="PRINTS" id="PR00463">
    <property type="entry name" value="EP450I"/>
</dbReference>
<keyword evidence="9" id="KW-0472">Membrane</keyword>
<evidence type="ECO:0000256" key="3">
    <source>
        <dbReference type="ARBA" id="ARBA00022723"/>
    </source>
</evidence>
<dbReference type="InterPro" id="IPR001128">
    <property type="entry name" value="Cyt_P450"/>
</dbReference>
<evidence type="ECO:0000256" key="7">
    <source>
        <dbReference type="PIRSR" id="PIRSR602401-1"/>
    </source>
</evidence>
<dbReference type="InterPro" id="IPR017972">
    <property type="entry name" value="Cyt_P450_CS"/>
</dbReference>
<dbReference type="RefSeq" id="XP_013089744.2">
    <property type="nucleotide sequence ID" value="XM_013234290.2"/>
</dbReference>
<dbReference type="PROSITE" id="PS00086">
    <property type="entry name" value="CYTOCHROME_P450"/>
    <property type="match status" value="1"/>
</dbReference>
<evidence type="ECO:0000256" key="2">
    <source>
        <dbReference type="ARBA" id="ARBA00022617"/>
    </source>
</evidence>
<proteinExistence type="inferred from homology"/>
<dbReference type="AlphaFoldDB" id="A0A2C9L6B5"/>
<dbReference type="PANTHER" id="PTHR24289">
    <property type="entry name" value="STEROID 17-ALPHA-HYDROXYLASE/17,20 LYASE"/>
    <property type="match status" value="1"/>
</dbReference>
<gene>
    <name evidence="10" type="primary">106073674</name>
</gene>
<evidence type="ECO:0000256" key="9">
    <source>
        <dbReference type="SAM" id="Phobius"/>
    </source>
</evidence>
<evidence type="ECO:0008006" key="12">
    <source>
        <dbReference type="Google" id="ProtNLM"/>
    </source>
</evidence>
<dbReference type="KEGG" id="bgt:106073674"/>
<organism evidence="10 11">
    <name type="scientific">Biomphalaria glabrata</name>
    <name type="common">Bloodfluke planorb</name>
    <name type="synonym">Freshwater snail</name>
    <dbReference type="NCBI Taxonomy" id="6526"/>
    <lineage>
        <taxon>Eukaryota</taxon>
        <taxon>Metazoa</taxon>
        <taxon>Spiralia</taxon>
        <taxon>Lophotrochozoa</taxon>
        <taxon>Mollusca</taxon>
        <taxon>Gastropoda</taxon>
        <taxon>Heterobranchia</taxon>
        <taxon>Euthyneura</taxon>
        <taxon>Panpulmonata</taxon>
        <taxon>Hygrophila</taxon>
        <taxon>Lymnaeoidea</taxon>
        <taxon>Planorbidae</taxon>
        <taxon>Biomphalaria</taxon>
    </lineage>
</organism>
<dbReference type="Pfam" id="PF00067">
    <property type="entry name" value="p450"/>
    <property type="match status" value="1"/>
</dbReference>
<dbReference type="SUPFAM" id="SSF48264">
    <property type="entry name" value="Cytochrome P450"/>
    <property type="match status" value="1"/>
</dbReference>
<keyword evidence="5 7" id="KW-0408">Iron</keyword>
<dbReference type="EnsemblMetazoa" id="BGLB027440-RB">
    <property type="protein sequence ID" value="BGLB027440-PB"/>
    <property type="gene ID" value="BGLB027440"/>
</dbReference>
<dbReference type="GO" id="GO:0016705">
    <property type="term" value="F:oxidoreductase activity, acting on paired donors, with incorporation or reduction of molecular oxygen"/>
    <property type="evidence" value="ECO:0007669"/>
    <property type="project" value="InterPro"/>
</dbReference>
<evidence type="ECO:0000256" key="1">
    <source>
        <dbReference type="ARBA" id="ARBA00010617"/>
    </source>
</evidence>
<dbReference type="VEuPathDB" id="VectorBase:BGLAX_028185"/>
<comment type="cofactor">
    <cofactor evidence="7">
        <name>heme</name>
        <dbReference type="ChEBI" id="CHEBI:30413"/>
    </cofactor>
</comment>
<evidence type="ECO:0000313" key="11">
    <source>
        <dbReference type="Proteomes" id="UP000076420"/>
    </source>
</evidence>
<comment type="similarity">
    <text evidence="1 8">Belongs to the cytochrome P450 family.</text>
</comment>
<evidence type="ECO:0000256" key="5">
    <source>
        <dbReference type="ARBA" id="ARBA00023004"/>
    </source>
</evidence>
<dbReference type="GO" id="GO:0004497">
    <property type="term" value="F:monooxygenase activity"/>
    <property type="evidence" value="ECO:0007669"/>
    <property type="project" value="UniProtKB-KW"/>
</dbReference>
<dbReference type="VEuPathDB" id="VectorBase:BGLB027440"/>
<keyword evidence="9" id="KW-0812">Transmembrane</keyword>
<dbReference type="PANTHER" id="PTHR24289:SF1">
    <property type="entry name" value="STEROID 17-ALPHA-HYDROXYLASE_17,20 LYASE"/>
    <property type="match status" value="1"/>
</dbReference>
<keyword evidence="9" id="KW-1133">Transmembrane helix</keyword>
<keyword evidence="6 8" id="KW-0503">Monooxygenase</keyword>
<evidence type="ECO:0000256" key="8">
    <source>
        <dbReference type="RuleBase" id="RU000461"/>
    </source>
</evidence>
<dbReference type="PRINTS" id="PR00385">
    <property type="entry name" value="P450"/>
</dbReference>
<evidence type="ECO:0000256" key="6">
    <source>
        <dbReference type="ARBA" id="ARBA00023033"/>
    </source>
</evidence>
<dbReference type="GO" id="GO:0020037">
    <property type="term" value="F:heme binding"/>
    <property type="evidence" value="ECO:0007669"/>
    <property type="project" value="InterPro"/>
</dbReference>
<keyword evidence="3 7" id="KW-0479">Metal-binding</keyword>
<dbReference type="GO" id="GO:0005506">
    <property type="term" value="F:iron ion binding"/>
    <property type="evidence" value="ECO:0007669"/>
    <property type="project" value="InterPro"/>
</dbReference>
<name>A0A2C9L6B5_BIOGL</name>
<keyword evidence="4 8" id="KW-0560">Oxidoreductase</keyword>
<feature type="transmembrane region" description="Helical" evidence="9">
    <location>
        <begin position="12"/>
        <end position="29"/>
    </location>
</feature>
<protein>
    <recommendedName>
        <fullName evidence="12">Cytochrome P450</fullName>
    </recommendedName>
</protein>
<reference evidence="10" key="1">
    <citation type="submission" date="2020-05" db="UniProtKB">
        <authorList>
            <consortium name="EnsemblMetazoa"/>
        </authorList>
    </citation>
    <scope>IDENTIFICATION</scope>
    <source>
        <strain evidence="10">BB02</strain>
    </source>
</reference>
<dbReference type="OrthoDB" id="6141112at2759"/>
<sequence>MDLDWSPTTSYLLYSCVALAVTFLFHTILSMKSRKLNLPPGPRGLSCIVQLLGASWNESVPELAFTWAQTYGPIMYFNAGGTKFCYLNTPELSRLVLAGEDYRALTSDRVGNFVSKFTWYDGKDLFFTKFDVIQRKKRKLFHRGVALYGDGVEKFEAIVGGELDLVLEHLDKMASTVQDVQMDQVLSEALKNILVILINGEKPSCPEDADAIVEYDLAVNKLASEDIHLVLMAAPWMRYLPGRYRRACDKVVETREKAERIMFSNMKETFDPKNLRGLTDVFLKSREEPGYEFLKDDEHIKGVLTMLFFAAHLTSRATLLNTFLILLHHPDVMANIQDEIDRVLGDRPAKVEDRQIMHYTEAVILEVLRYTTFFPLICIRNVKTDLKVENYDIPKDTLIISNIGYFHRDPKYWDDPWSFKPERFLDAKGQILPADHSVRKNLLSFGIGNRMCPGEVFARSRVFLFVTRILQRYDVMPPNSEPLVSCHPDNRVKMLVRQTPPFRCQLVPRGSPN</sequence>
<dbReference type="Proteomes" id="UP000076420">
    <property type="component" value="Unassembled WGS sequence"/>
</dbReference>
<evidence type="ECO:0000256" key="4">
    <source>
        <dbReference type="ARBA" id="ARBA00023002"/>
    </source>
</evidence>
<dbReference type="InterPro" id="IPR036396">
    <property type="entry name" value="Cyt_P450_sf"/>
</dbReference>
<feature type="binding site" description="axial binding residue" evidence="7">
    <location>
        <position position="452"/>
    </location>
    <ligand>
        <name>heme</name>
        <dbReference type="ChEBI" id="CHEBI:30413"/>
    </ligand>
    <ligandPart>
        <name>Fe</name>
        <dbReference type="ChEBI" id="CHEBI:18248"/>
    </ligandPart>
</feature>
<dbReference type="STRING" id="6526.A0A2C9L6B5"/>
<accession>A0A2C9L6B5</accession>
<dbReference type="InterPro" id="IPR002401">
    <property type="entry name" value="Cyt_P450_E_grp-I"/>
</dbReference>
<dbReference type="Gene3D" id="1.10.630.10">
    <property type="entry name" value="Cytochrome P450"/>
    <property type="match status" value="1"/>
</dbReference>